<dbReference type="InterPro" id="IPR005829">
    <property type="entry name" value="Sugar_transporter_CS"/>
</dbReference>
<evidence type="ECO:0000313" key="7">
    <source>
        <dbReference type="EMBL" id="KKB61392.1"/>
    </source>
</evidence>
<keyword evidence="3 5" id="KW-1133">Transmembrane helix</keyword>
<dbReference type="InterPro" id="IPR011701">
    <property type="entry name" value="MFS"/>
</dbReference>
<feature type="transmembrane region" description="Helical" evidence="5">
    <location>
        <begin position="16"/>
        <end position="37"/>
    </location>
</feature>
<evidence type="ECO:0000256" key="4">
    <source>
        <dbReference type="ARBA" id="ARBA00023136"/>
    </source>
</evidence>
<evidence type="ECO:0000259" key="6">
    <source>
        <dbReference type="PROSITE" id="PS50850"/>
    </source>
</evidence>
<feature type="transmembrane region" description="Helical" evidence="5">
    <location>
        <begin position="49"/>
        <end position="69"/>
    </location>
</feature>
<keyword evidence="8" id="KW-1185">Reference proteome</keyword>
<dbReference type="InterPro" id="IPR036259">
    <property type="entry name" value="MFS_trans_sf"/>
</dbReference>
<comment type="caution">
    <text evidence="7">The sequence shown here is derived from an EMBL/GenBank/DDBJ whole genome shotgun (WGS) entry which is preliminary data.</text>
</comment>
<sequence length="424" mass="45384">MLAWYRKISYAERRTFWACFGGWALDALDLQMFSLVIPAIITEWAVTKIQAGAISSVTLIASALGGWICGAAADRYGRVRVLQWTVIWFSLFTLFSAFAQNYTQLLIFKALQGFGFGGEWAAGAVLMAEAIRDQHRGKAMGAVQGAWAVGWAAAVLVYTVVFSCMVPHIGWRFMFGLGIAPALLILYIRRSVREPRRQAPAALPICAPSGCRARVQLGVTPLLAIFSPDMLRMTLVGGLLGIGAHGGYAALTTWLPTYLETERHLTVMGTGSYLAVIIVAFFFGCLAASVMLDRIGRRGTILLFAVGCIITVMAYMFPPLSNQATLVLGFPLGFFAAGIPASMGALFSELYPQGSRGAGVGFCYNVGRLVSAGFPVMVGHLSGACSLGFAIGVNAALAYAIVVLAILMLPETRGRHLATDRAAV</sequence>
<dbReference type="PROSITE" id="PS00216">
    <property type="entry name" value="SUGAR_TRANSPORT_1"/>
    <property type="match status" value="1"/>
</dbReference>
<dbReference type="InterPro" id="IPR020846">
    <property type="entry name" value="MFS_dom"/>
</dbReference>
<feature type="transmembrane region" description="Helical" evidence="5">
    <location>
        <begin position="299"/>
        <end position="318"/>
    </location>
</feature>
<gene>
    <name evidence="7" type="ORF">WM40_23470</name>
</gene>
<dbReference type="PANTHER" id="PTHR23508:SF10">
    <property type="entry name" value="CARBOXYLIC ACID TRANSPORTER PROTEIN HOMOLOG"/>
    <property type="match status" value="1"/>
</dbReference>
<feature type="transmembrane region" description="Helical" evidence="5">
    <location>
        <begin position="233"/>
        <end position="251"/>
    </location>
</feature>
<name>A0A0F5JVT1_9BURK</name>
<dbReference type="PROSITE" id="PS00217">
    <property type="entry name" value="SUGAR_TRANSPORT_2"/>
    <property type="match status" value="1"/>
</dbReference>
<keyword evidence="4 5" id="KW-0472">Membrane</keyword>
<dbReference type="GO" id="GO:0005886">
    <property type="term" value="C:plasma membrane"/>
    <property type="evidence" value="ECO:0007669"/>
    <property type="project" value="TreeGrafter"/>
</dbReference>
<evidence type="ECO:0000256" key="1">
    <source>
        <dbReference type="ARBA" id="ARBA00004141"/>
    </source>
</evidence>
<evidence type="ECO:0000313" key="8">
    <source>
        <dbReference type="Proteomes" id="UP000033618"/>
    </source>
</evidence>
<protein>
    <submittedName>
        <fullName evidence="7">MFS transporter</fullName>
    </submittedName>
</protein>
<dbReference type="SUPFAM" id="SSF103473">
    <property type="entry name" value="MFS general substrate transporter"/>
    <property type="match status" value="1"/>
</dbReference>
<keyword evidence="2 5" id="KW-0812">Transmembrane</keyword>
<dbReference type="PANTHER" id="PTHR23508">
    <property type="entry name" value="CARBOXYLIC ACID TRANSPORTER PROTEIN HOMOLOG"/>
    <property type="match status" value="1"/>
</dbReference>
<dbReference type="OrthoDB" id="183263at2"/>
<dbReference type="CDD" id="cd17371">
    <property type="entry name" value="MFS_MucK"/>
    <property type="match status" value="1"/>
</dbReference>
<feature type="transmembrane region" description="Helical" evidence="5">
    <location>
        <begin position="139"/>
        <end position="163"/>
    </location>
</feature>
<evidence type="ECO:0000256" key="3">
    <source>
        <dbReference type="ARBA" id="ARBA00022989"/>
    </source>
</evidence>
<feature type="transmembrane region" description="Helical" evidence="5">
    <location>
        <begin position="105"/>
        <end position="127"/>
    </location>
</feature>
<evidence type="ECO:0000256" key="2">
    <source>
        <dbReference type="ARBA" id="ARBA00022692"/>
    </source>
</evidence>
<feature type="transmembrane region" description="Helical" evidence="5">
    <location>
        <begin position="387"/>
        <end position="409"/>
    </location>
</feature>
<feature type="transmembrane region" description="Helical" evidence="5">
    <location>
        <begin position="81"/>
        <end position="99"/>
    </location>
</feature>
<comment type="subcellular location">
    <subcellularLocation>
        <location evidence="1">Membrane</location>
        <topology evidence="1">Multi-pass membrane protein</topology>
    </subcellularLocation>
</comment>
<dbReference type="Proteomes" id="UP000033618">
    <property type="component" value="Unassembled WGS sequence"/>
</dbReference>
<feature type="transmembrane region" description="Helical" evidence="5">
    <location>
        <begin position="169"/>
        <end position="188"/>
    </location>
</feature>
<dbReference type="Gene3D" id="1.20.1250.20">
    <property type="entry name" value="MFS general substrate transporter like domains"/>
    <property type="match status" value="2"/>
</dbReference>
<dbReference type="RefSeq" id="WP_036012911.1">
    <property type="nucleotide sequence ID" value="NZ_CADFGU010000017.1"/>
</dbReference>
<dbReference type="GO" id="GO:0046943">
    <property type="term" value="F:carboxylic acid transmembrane transporter activity"/>
    <property type="evidence" value="ECO:0007669"/>
    <property type="project" value="TreeGrafter"/>
</dbReference>
<evidence type="ECO:0000256" key="5">
    <source>
        <dbReference type="SAM" id="Phobius"/>
    </source>
</evidence>
<feature type="transmembrane region" description="Helical" evidence="5">
    <location>
        <begin position="271"/>
        <end position="292"/>
    </location>
</feature>
<proteinExistence type="predicted"/>
<feature type="domain" description="Major facilitator superfamily (MFS) profile" evidence="6">
    <location>
        <begin position="15"/>
        <end position="413"/>
    </location>
</feature>
<dbReference type="Pfam" id="PF07690">
    <property type="entry name" value="MFS_1"/>
    <property type="match status" value="1"/>
</dbReference>
<dbReference type="PROSITE" id="PS50850">
    <property type="entry name" value="MFS"/>
    <property type="match status" value="1"/>
</dbReference>
<dbReference type="EMBL" id="LAQU01000045">
    <property type="protein sequence ID" value="KKB61392.1"/>
    <property type="molecule type" value="Genomic_DNA"/>
</dbReference>
<dbReference type="PATRIC" id="fig|28092.6.peg.5520"/>
<feature type="transmembrane region" description="Helical" evidence="5">
    <location>
        <begin position="324"/>
        <end position="347"/>
    </location>
</feature>
<reference evidence="7 8" key="1">
    <citation type="submission" date="2015-03" db="EMBL/GenBank/DDBJ databases">
        <title>Draft Genome Sequence of Burkholderia andropogonis type strain ICMP2807, isolated from Sorghum bicolor.</title>
        <authorList>
            <person name="Lopes-Santos L."/>
            <person name="Castro D.B."/>
            <person name="Ottoboni L.M."/>
            <person name="Park D."/>
            <person name="Weirc B.S."/>
            <person name="Destefano S.A."/>
        </authorList>
    </citation>
    <scope>NUCLEOTIDE SEQUENCE [LARGE SCALE GENOMIC DNA]</scope>
    <source>
        <strain evidence="7 8">ICMP2807</strain>
    </source>
</reference>
<accession>A0A0F5JVT1</accession>
<dbReference type="STRING" id="28092.WM40_23470"/>
<feature type="transmembrane region" description="Helical" evidence="5">
    <location>
        <begin position="359"/>
        <end position="381"/>
    </location>
</feature>
<organism evidence="7 8">
    <name type="scientific">Robbsia andropogonis</name>
    <dbReference type="NCBI Taxonomy" id="28092"/>
    <lineage>
        <taxon>Bacteria</taxon>
        <taxon>Pseudomonadati</taxon>
        <taxon>Pseudomonadota</taxon>
        <taxon>Betaproteobacteria</taxon>
        <taxon>Burkholderiales</taxon>
        <taxon>Burkholderiaceae</taxon>
        <taxon>Robbsia</taxon>
    </lineage>
</organism>
<dbReference type="AlphaFoldDB" id="A0A0F5JVT1"/>